<dbReference type="KEGG" id="sbk:SHEWBE_2717"/>
<feature type="region of interest" description="Disordered" evidence="1">
    <location>
        <begin position="1"/>
        <end position="21"/>
    </location>
</feature>
<evidence type="ECO:0000313" key="3">
    <source>
        <dbReference type="Proteomes" id="UP000250123"/>
    </source>
</evidence>
<dbReference type="Proteomes" id="UP000250123">
    <property type="component" value="Chromosome SHEWBE"/>
</dbReference>
<evidence type="ECO:0000256" key="1">
    <source>
        <dbReference type="SAM" id="MobiDB-lite"/>
    </source>
</evidence>
<feature type="compositionally biased region" description="Basic and acidic residues" evidence="1">
    <location>
        <begin position="7"/>
        <end position="18"/>
    </location>
</feature>
<protein>
    <submittedName>
        <fullName evidence="2">Uncharacterized protein</fullName>
    </submittedName>
</protein>
<proteinExistence type="predicted"/>
<evidence type="ECO:0000313" key="2">
    <source>
        <dbReference type="EMBL" id="SQH76680.1"/>
    </source>
</evidence>
<accession>A0A330M6Q9</accession>
<sequence length="47" mass="5562">MQALHLHGHDPKSSHDNNHQTNQYVFHPLILSPPEFVLNLYEHTLYQ</sequence>
<organism evidence="2 3">
    <name type="scientific">Shewanella benthica</name>
    <dbReference type="NCBI Taxonomy" id="43661"/>
    <lineage>
        <taxon>Bacteria</taxon>
        <taxon>Pseudomonadati</taxon>
        <taxon>Pseudomonadota</taxon>
        <taxon>Gammaproteobacteria</taxon>
        <taxon>Alteromonadales</taxon>
        <taxon>Shewanellaceae</taxon>
        <taxon>Shewanella</taxon>
    </lineage>
</organism>
<reference evidence="3" key="1">
    <citation type="submission" date="2018-06" db="EMBL/GenBank/DDBJ databases">
        <authorList>
            <person name="Cea G.-C."/>
            <person name="William W."/>
        </authorList>
    </citation>
    <scope>NUCLEOTIDE SEQUENCE [LARGE SCALE GENOMIC DNA]</scope>
    <source>
        <strain evidence="3">DB21MT-2</strain>
    </source>
</reference>
<dbReference type="EMBL" id="LS483452">
    <property type="protein sequence ID" value="SQH76680.1"/>
    <property type="molecule type" value="Genomic_DNA"/>
</dbReference>
<name>A0A330M6Q9_9GAMM</name>
<dbReference type="AlphaFoldDB" id="A0A330M6Q9"/>
<gene>
    <name evidence="2" type="ORF">SHEWBE_2717</name>
</gene>